<evidence type="ECO:0000256" key="5">
    <source>
        <dbReference type="ARBA" id="ARBA00023284"/>
    </source>
</evidence>
<comment type="subcellular location">
    <subcellularLocation>
        <location evidence="1">Cell inner membrane</location>
        <topology evidence="1">Single-pass membrane protein</topology>
        <orientation evidence="1">Periplasmic side</orientation>
    </subcellularLocation>
</comment>
<evidence type="ECO:0000256" key="3">
    <source>
        <dbReference type="ARBA" id="ARBA00022748"/>
    </source>
</evidence>
<dbReference type="InterPro" id="IPR050553">
    <property type="entry name" value="Thioredoxin_ResA/DsbE_sf"/>
</dbReference>
<evidence type="ECO:0000256" key="4">
    <source>
        <dbReference type="ARBA" id="ARBA00023157"/>
    </source>
</evidence>
<dbReference type="PANTHER" id="PTHR42852:SF6">
    <property type="entry name" value="THIOL:DISULFIDE INTERCHANGE PROTEIN DSBE"/>
    <property type="match status" value="1"/>
</dbReference>
<dbReference type="AlphaFoldDB" id="A0A4R1GRF7"/>
<dbReference type="GO" id="GO:0015036">
    <property type="term" value="F:disulfide oxidoreductase activity"/>
    <property type="evidence" value="ECO:0007669"/>
    <property type="project" value="InterPro"/>
</dbReference>
<dbReference type="GO" id="GO:0005886">
    <property type="term" value="C:plasma membrane"/>
    <property type="evidence" value="ECO:0007669"/>
    <property type="project" value="UniProtKB-SubCell"/>
</dbReference>
<dbReference type="Proteomes" id="UP000294546">
    <property type="component" value="Unassembled WGS sequence"/>
</dbReference>
<dbReference type="RefSeq" id="WP_132291118.1">
    <property type="nucleotide sequence ID" value="NZ_SMFU01000008.1"/>
</dbReference>
<dbReference type="Gene3D" id="3.40.30.10">
    <property type="entry name" value="Glutaredoxin"/>
    <property type="match status" value="1"/>
</dbReference>
<evidence type="ECO:0000313" key="8">
    <source>
        <dbReference type="Proteomes" id="UP000294546"/>
    </source>
</evidence>
<organism evidence="7 8">
    <name type="scientific">Marinobacterium mangrovicola</name>
    <dbReference type="NCBI Taxonomy" id="1476959"/>
    <lineage>
        <taxon>Bacteria</taxon>
        <taxon>Pseudomonadati</taxon>
        <taxon>Pseudomonadota</taxon>
        <taxon>Gammaproteobacteria</taxon>
        <taxon>Oceanospirillales</taxon>
        <taxon>Oceanospirillaceae</taxon>
        <taxon>Marinobacterium</taxon>
    </lineage>
</organism>
<dbReference type="InterPro" id="IPR013740">
    <property type="entry name" value="Redoxin"/>
</dbReference>
<keyword evidence="3" id="KW-0201">Cytochrome c-type biogenesis</keyword>
<dbReference type="GO" id="GO:0017004">
    <property type="term" value="P:cytochrome complex assembly"/>
    <property type="evidence" value="ECO:0007669"/>
    <property type="project" value="UniProtKB-KW"/>
</dbReference>
<sequence>MRRYVLFLPLVIFLGIGFFLWRGLSIDPTELPSARLNQPFPAFEKASLTNPEQTLTPDDLKGQVALVNIWATWCPTCKEEHAFLNQLAQQGVTIYGINYKDEPVKAREWLKRYLDPYDKVVLDVDGKLGLDLGVYGAPETYVIDADGVIRYRHVGAVDARVWKDLKAVMEQVSSGEGA</sequence>
<dbReference type="InterPro" id="IPR017937">
    <property type="entry name" value="Thioredoxin_CS"/>
</dbReference>
<evidence type="ECO:0000259" key="6">
    <source>
        <dbReference type="PROSITE" id="PS51352"/>
    </source>
</evidence>
<dbReference type="PROSITE" id="PS51352">
    <property type="entry name" value="THIOREDOXIN_2"/>
    <property type="match status" value="1"/>
</dbReference>
<keyword evidence="8" id="KW-1185">Reference proteome</keyword>
<dbReference type="SUPFAM" id="SSF52833">
    <property type="entry name" value="Thioredoxin-like"/>
    <property type="match status" value="1"/>
</dbReference>
<proteinExistence type="inferred from homology"/>
<reference evidence="7 8" key="1">
    <citation type="submission" date="2019-03" db="EMBL/GenBank/DDBJ databases">
        <title>Genomic Encyclopedia of Archaeal and Bacterial Type Strains, Phase II (KMG-II): from individual species to whole genera.</title>
        <authorList>
            <person name="Goeker M."/>
        </authorList>
    </citation>
    <scope>NUCLEOTIDE SEQUENCE [LARGE SCALE GENOMIC DNA]</scope>
    <source>
        <strain evidence="7 8">DSM 27697</strain>
    </source>
</reference>
<dbReference type="NCBIfam" id="TIGR00385">
    <property type="entry name" value="dsbE"/>
    <property type="match status" value="1"/>
</dbReference>
<protein>
    <submittedName>
        <fullName evidence="7">Cytochrome c biogenesis protein CcmG/thiol:disulfide interchange protein DsbE</fullName>
    </submittedName>
</protein>
<evidence type="ECO:0000256" key="2">
    <source>
        <dbReference type="ARBA" id="ARBA00007758"/>
    </source>
</evidence>
<comment type="similarity">
    <text evidence="2">Belongs to the thioredoxin family. DsbE subfamily.</text>
</comment>
<dbReference type="GO" id="GO:0030288">
    <property type="term" value="C:outer membrane-bounded periplasmic space"/>
    <property type="evidence" value="ECO:0007669"/>
    <property type="project" value="InterPro"/>
</dbReference>
<dbReference type="OrthoDB" id="9799347at2"/>
<dbReference type="CDD" id="cd03010">
    <property type="entry name" value="TlpA_like_DsbE"/>
    <property type="match status" value="1"/>
</dbReference>
<gene>
    <name evidence="7" type="ORF">CLV83_1959</name>
</gene>
<evidence type="ECO:0000313" key="7">
    <source>
        <dbReference type="EMBL" id="TCK07102.1"/>
    </source>
</evidence>
<name>A0A4R1GRF7_9GAMM</name>
<accession>A0A4R1GRF7</accession>
<dbReference type="InterPro" id="IPR013766">
    <property type="entry name" value="Thioredoxin_domain"/>
</dbReference>
<dbReference type="Pfam" id="PF08534">
    <property type="entry name" value="Redoxin"/>
    <property type="match status" value="1"/>
</dbReference>
<comment type="caution">
    <text evidence="7">The sequence shown here is derived from an EMBL/GenBank/DDBJ whole genome shotgun (WGS) entry which is preliminary data.</text>
</comment>
<keyword evidence="4" id="KW-1015">Disulfide bond</keyword>
<dbReference type="PANTHER" id="PTHR42852">
    <property type="entry name" value="THIOL:DISULFIDE INTERCHANGE PROTEIN DSBE"/>
    <property type="match status" value="1"/>
</dbReference>
<dbReference type="EMBL" id="SMFU01000008">
    <property type="protein sequence ID" value="TCK07102.1"/>
    <property type="molecule type" value="Genomic_DNA"/>
</dbReference>
<dbReference type="InterPro" id="IPR036249">
    <property type="entry name" value="Thioredoxin-like_sf"/>
</dbReference>
<dbReference type="InterPro" id="IPR004799">
    <property type="entry name" value="Periplasmic_diS_OxRdtase_DsbE"/>
</dbReference>
<dbReference type="PROSITE" id="PS00194">
    <property type="entry name" value="THIOREDOXIN_1"/>
    <property type="match status" value="1"/>
</dbReference>
<evidence type="ECO:0000256" key="1">
    <source>
        <dbReference type="ARBA" id="ARBA00004383"/>
    </source>
</evidence>
<keyword evidence="5" id="KW-0676">Redox-active center</keyword>
<feature type="domain" description="Thioredoxin" evidence="6">
    <location>
        <begin position="34"/>
        <end position="174"/>
    </location>
</feature>